<protein>
    <submittedName>
        <fullName evidence="3">AAA family ATPase</fullName>
    </submittedName>
</protein>
<dbReference type="OrthoDB" id="5297432at2"/>
<feature type="region of interest" description="Disordered" evidence="1">
    <location>
        <begin position="166"/>
        <end position="187"/>
    </location>
</feature>
<name>A0A4Y9LPJ1_9BRAD</name>
<dbReference type="PANTHER" id="PTHR43718:SF2">
    <property type="entry name" value="LON PROTEASE HOMOLOG, MITOCHONDRIAL"/>
    <property type="match status" value="1"/>
</dbReference>
<dbReference type="InterPro" id="IPR027417">
    <property type="entry name" value="P-loop_NTPase"/>
</dbReference>
<dbReference type="PANTHER" id="PTHR43718">
    <property type="entry name" value="LON PROTEASE"/>
    <property type="match status" value="1"/>
</dbReference>
<dbReference type="InterPro" id="IPR003593">
    <property type="entry name" value="AAA+_ATPase"/>
</dbReference>
<dbReference type="GO" id="GO:0004176">
    <property type="term" value="F:ATP-dependent peptidase activity"/>
    <property type="evidence" value="ECO:0007669"/>
    <property type="project" value="InterPro"/>
</dbReference>
<dbReference type="AlphaFoldDB" id="A0A4Y9LPJ1"/>
<proteinExistence type="predicted"/>
<dbReference type="GO" id="GO:0016887">
    <property type="term" value="F:ATP hydrolysis activity"/>
    <property type="evidence" value="ECO:0007669"/>
    <property type="project" value="InterPro"/>
</dbReference>
<dbReference type="GO" id="GO:0004252">
    <property type="term" value="F:serine-type endopeptidase activity"/>
    <property type="evidence" value="ECO:0007669"/>
    <property type="project" value="InterPro"/>
</dbReference>
<evidence type="ECO:0000313" key="4">
    <source>
        <dbReference type="Proteomes" id="UP000297966"/>
    </source>
</evidence>
<dbReference type="Proteomes" id="UP000297966">
    <property type="component" value="Unassembled WGS sequence"/>
</dbReference>
<comment type="caution">
    <text evidence="3">The sequence shown here is derived from an EMBL/GenBank/DDBJ whole genome shotgun (WGS) entry which is preliminary data.</text>
</comment>
<dbReference type="EMBL" id="SPQT01000018">
    <property type="protein sequence ID" value="TFV44577.1"/>
    <property type="molecule type" value="Genomic_DNA"/>
</dbReference>
<evidence type="ECO:0000259" key="2">
    <source>
        <dbReference type="SMART" id="SM00382"/>
    </source>
</evidence>
<reference evidence="3 4" key="1">
    <citation type="submission" date="2019-03" db="EMBL/GenBank/DDBJ databases">
        <title>Bradyrhizobium diversity isolated from nodules of Chamaecrista fasciculata.</title>
        <authorList>
            <person name="Klepa M.S."/>
            <person name="Urquiaga M.O."/>
            <person name="Hungria M."/>
            <person name="Delamuta J.R."/>
        </authorList>
    </citation>
    <scope>NUCLEOTIDE SEQUENCE [LARGE SCALE GENOMIC DNA]</scope>
    <source>
        <strain evidence="3 4">CNPSo 3448</strain>
    </source>
</reference>
<dbReference type="GO" id="GO:0005524">
    <property type="term" value="F:ATP binding"/>
    <property type="evidence" value="ECO:0007669"/>
    <property type="project" value="InterPro"/>
</dbReference>
<feature type="domain" description="AAA+ ATPase" evidence="2">
    <location>
        <begin position="264"/>
        <end position="412"/>
    </location>
</feature>
<dbReference type="SUPFAM" id="SSF52540">
    <property type="entry name" value="P-loop containing nucleoside triphosphate hydrolases"/>
    <property type="match status" value="1"/>
</dbReference>
<organism evidence="3 4">
    <name type="scientific">Bradyrhizobium niftali</name>
    <dbReference type="NCBI Taxonomy" id="2560055"/>
    <lineage>
        <taxon>Bacteria</taxon>
        <taxon>Pseudomonadati</taxon>
        <taxon>Pseudomonadota</taxon>
        <taxon>Alphaproteobacteria</taxon>
        <taxon>Hyphomicrobiales</taxon>
        <taxon>Nitrobacteraceae</taxon>
        <taxon>Bradyrhizobium</taxon>
    </lineage>
</organism>
<dbReference type="Pfam" id="PF00004">
    <property type="entry name" value="AAA"/>
    <property type="match status" value="1"/>
</dbReference>
<sequence>MLIIDHARHIEERLIAEINELCPQLPENAVWAAVQESDAGLALAAELDRRAALQNEPNLRSLADCVRLVCLPTPRDAVHFDEYRRVGKALVHAFLVTSRHAEQQLCCDLERFTFGWAALPACTDLLPKGASAALNAASLGSRIAEQRITAIKAAVWREAKEDEERRRKLEAEEKQAVPKEPASAAPESIPDNHLIVARLSSEEMKNPKLKDILGPLKSVINTPLPLVEVPPLNEVRNALVFEFPYAVNAIDFALSELSGRVTIRLRPLLLVGDPGGGKSRFARRLGETLGVSVWREDASRADGAVFGGTDRRWYSAEPCHTFLAMAQGRIANPLVLIDEIEKAGTRSDYGRLWDCLLSFLEPETNARYPDPALQTTLDLSQVSYVATANSLDPLPSPIRDRFRVVRFQKPAACDLHALLPAVVADLARERGLDQSWIPPLDGFECAAIAQHWHGGSMRRLRRIVEAILHERDVRAVRN</sequence>
<dbReference type="SMART" id="SM00382">
    <property type="entry name" value="AAA"/>
    <property type="match status" value="1"/>
</dbReference>
<dbReference type="InterPro" id="IPR027065">
    <property type="entry name" value="Lon_Prtase"/>
</dbReference>
<accession>A0A4Y9LPJ1</accession>
<evidence type="ECO:0000313" key="3">
    <source>
        <dbReference type="EMBL" id="TFV44577.1"/>
    </source>
</evidence>
<feature type="compositionally biased region" description="Basic and acidic residues" evidence="1">
    <location>
        <begin position="166"/>
        <end position="177"/>
    </location>
</feature>
<evidence type="ECO:0000256" key="1">
    <source>
        <dbReference type="SAM" id="MobiDB-lite"/>
    </source>
</evidence>
<dbReference type="Gene3D" id="3.40.50.300">
    <property type="entry name" value="P-loop containing nucleotide triphosphate hydrolases"/>
    <property type="match status" value="1"/>
</dbReference>
<gene>
    <name evidence="3" type="ORF">E4K65_27905</name>
</gene>
<keyword evidence="4" id="KW-1185">Reference proteome</keyword>
<dbReference type="GO" id="GO:0006515">
    <property type="term" value="P:protein quality control for misfolded or incompletely synthesized proteins"/>
    <property type="evidence" value="ECO:0007669"/>
    <property type="project" value="TreeGrafter"/>
</dbReference>
<dbReference type="InterPro" id="IPR003959">
    <property type="entry name" value="ATPase_AAA_core"/>
</dbReference>